<gene>
    <name evidence="3" type="ORF">MIMGU_mgv1a011346mg</name>
</gene>
<keyword evidence="2" id="KW-0812">Transmembrane</keyword>
<dbReference type="PANTHER" id="PTHR36356">
    <property type="entry name" value="EXPRESSED PROTEIN"/>
    <property type="match status" value="1"/>
</dbReference>
<feature type="transmembrane region" description="Helical" evidence="2">
    <location>
        <begin position="176"/>
        <end position="195"/>
    </location>
</feature>
<reference evidence="3 4" key="1">
    <citation type="journal article" date="2013" name="Proc. Natl. Acad. Sci. U.S.A.">
        <title>Fine-scale variation in meiotic recombination in Mimulus inferred from population shotgun sequencing.</title>
        <authorList>
            <person name="Hellsten U."/>
            <person name="Wright K.M."/>
            <person name="Jenkins J."/>
            <person name="Shu S."/>
            <person name="Yuan Y."/>
            <person name="Wessler S.R."/>
            <person name="Schmutz J."/>
            <person name="Willis J.H."/>
            <person name="Rokhsar D.S."/>
        </authorList>
    </citation>
    <scope>NUCLEOTIDE SEQUENCE [LARGE SCALE GENOMIC DNA]</scope>
    <source>
        <strain evidence="4">cv. DUN x IM62</strain>
    </source>
</reference>
<feature type="transmembrane region" description="Helical" evidence="2">
    <location>
        <begin position="201"/>
        <end position="222"/>
    </location>
</feature>
<organism evidence="3 4">
    <name type="scientific">Erythranthe guttata</name>
    <name type="common">Yellow monkey flower</name>
    <name type="synonym">Mimulus guttatus</name>
    <dbReference type="NCBI Taxonomy" id="4155"/>
    <lineage>
        <taxon>Eukaryota</taxon>
        <taxon>Viridiplantae</taxon>
        <taxon>Streptophyta</taxon>
        <taxon>Embryophyta</taxon>
        <taxon>Tracheophyta</taxon>
        <taxon>Spermatophyta</taxon>
        <taxon>Magnoliopsida</taxon>
        <taxon>eudicotyledons</taxon>
        <taxon>Gunneridae</taxon>
        <taxon>Pentapetalae</taxon>
        <taxon>asterids</taxon>
        <taxon>lamiids</taxon>
        <taxon>Lamiales</taxon>
        <taxon>Phrymaceae</taxon>
        <taxon>Erythranthe</taxon>
    </lineage>
</organism>
<dbReference type="AlphaFoldDB" id="A0A022PVA0"/>
<name>A0A022PVA0_ERYGU</name>
<evidence type="ECO:0000256" key="1">
    <source>
        <dbReference type="SAM" id="MobiDB-lite"/>
    </source>
</evidence>
<dbReference type="EMBL" id="KI632289">
    <property type="protein sequence ID" value="EYU19721.1"/>
    <property type="molecule type" value="Genomic_DNA"/>
</dbReference>
<feature type="region of interest" description="Disordered" evidence="1">
    <location>
        <begin position="261"/>
        <end position="285"/>
    </location>
</feature>
<feature type="compositionally biased region" description="Polar residues" evidence="1">
    <location>
        <begin position="265"/>
        <end position="274"/>
    </location>
</feature>
<sequence length="285" mass="33037">MFGRYFYHIFHGSGRVKKKARRNHFLCKSFGSPFSLFMASSLPWHPVLTSKPQKHSFYRPNIVPVRRAATIRAFGRSDIDGFAQRVRSGELWRSAWRSANDGFELFVYETRKTAERIDRRYDVSGRFSVVAQSAADRARELDRDFEITQRWRTFSLDFTRNLPRYRKQLNDFLDTPLGRSFATLFFLWFALSGWLFRFLIFATWVLPFAGPLLIGAIANNLVIKGECPACRKPFVGYKSQTVRCASCGNTVWQPKNDFFSRGDRGSNTSSSKSQPDIIDVEFEEK</sequence>
<proteinExistence type="predicted"/>
<dbReference type="PANTHER" id="PTHR36356:SF1">
    <property type="entry name" value="EXPRESSED PROTEIN"/>
    <property type="match status" value="1"/>
</dbReference>
<evidence type="ECO:0000256" key="2">
    <source>
        <dbReference type="SAM" id="Phobius"/>
    </source>
</evidence>
<evidence type="ECO:0000313" key="3">
    <source>
        <dbReference type="EMBL" id="EYU19721.1"/>
    </source>
</evidence>
<accession>A0A022PVA0</accession>
<evidence type="ECO:0000313" key="4">
    <source>
        <dbReference type="Proteomes" id="UP000030748"/>
    </source>
</evidence>
<keyword evidence="2" id="KW-0472">Membrane</keyword>
<keyword evidence="2" id="KW-1133">Transmembrane helix</keyword>
<keyword evidence="4" id="KW-1185">Reference proteome</keyword>
<dbReference type="Proteomes" id="UP000030748">
    <property type="component" value="Unassembled WGS sequence"/>
</dbReference>
<protein>
    <submittedName>
        <fullName evidence="3">Uncharacterized protein</fullName>
    </submittedName>
</protein>
<dbReference type="eggNOG" id="ENOG502QUG5">
    <property type="taxonomic scope" value="Eukaryota"/>
</dbReference>
<dbReference type="STRING" id="4155.A0A022PVA0"/>